<dbReference type="EMBL" id="QDKL01000001">
    <property type="protein sequence ID" value="RZF22737.1"/>
    <property type="molecule type" value="Genomic_DNA"/>
</dbReference>
<comment type="caution">
    <text evidence="1">The sequence shown here is derived from an EMBL/GenBank/DDBJ whole genome shotgun (WGS) entry which is preliminary data.</text>
</comment>
<evidence type="ECO:0000313" key="1">
    <source>
        <dbReference type="EMBL" id="RZF22737.1"/>
    </source>
</evidence>
<name>A0ABY0IJD2_9BACT</name>
<proteinExistence type="predicted"/>
<gene>
    <name evidence="1" type="ORF">DAY19_02895</name>
</gene>
<organism evidence="1 2">
    <name type="scientific">Halobacteriovorax vibrionivorans</name>
    <dbReference type="NCBI Taxonomy" id="2152716"/>
    <lineage>
        <taxon>Bacteria</taxon>
        <taxon>Pseudomonadati</taxon>
        <taxon>Bdellovibrionota</taxon>
        <taxon>Bacteriovoracia</taxon>
        <taxon>Bacteriovoracales</taxon>
        <taxon>Halobacteriovoraceae</taxon>
        <taxon>Halobacteriovorax</taxon>
    </lineage>
</organism>
<evidence type="ECO:0000313" key="2">
    <source>
        <dbReference type="Proteomes" id="UP000443582"/>
    </source>
</evidence>
<sequence>MNIYDYARLLLESPTLEDKLTATSVVSDLSYQKTADGIKDLMPERESRIKFSSEQVKFPKKGSFHLDEKKAMALHFFANHELLAIEMMAAALMYIPIEDKSQYKRIATGILSTIDDEIKHFNLYRKRMNDFGIDFGDLPVNDFFWRQMQKLTSFEEYFAVMALTFEAANLDFAKFYRDIFAGVGDKKSSAILNVVYEDEISHVGFGIHWLNRWRNEKDLWEFYVSSLPDLLSPARAKGMIFDHEGRVRTGMDEDFIEKIKNYQDGFIVTKRKEWK</sequence>
<reference evidence="2" key="1">
    <citation type="journal article" date="2019" name="Int. J. Syst. Evol. Microbiol.">
        <title>Halobacteriovorax valvorus sp. nov., a novel prokaryotic predator isolated from coastal seawater of China.</title>
        <authorList>
            <person name="Chen M.-X."/>
        </authorList>
    </citation>
    <scope>NUCLEOTIDE SEQUENCE [LARGE SCALE GENOMIC DNA]</scope>
    <source>
        <strain evidence="2">BL9</strain>
    </source>
</reference>
<accession>A0ABY0IJD2</accession>
<dbReference type="InterPro" id="IPR009078">
    <property type="entry name" value="Ferritin-like_SF"/>
</dbReference>
<dbReference type="Proteomes" id="UP000443582">
    <property type="component" value="Unassembled WGS sequence"/>
</dbReference>
<dbReference type="SUPFAM" id="SSF47240">
    <property type="entry name" value="Ferritin-like"/>
    <property type="match status" value="1"/>
</dbReference>
<dbReference type="CDD" id="cd00657">
    <property type="entry name" value="Ferritin_like"/>
    <property type="match status" value="1"/>
</dbReference>
<dbReference type="PANTHER" id="PTHR42782:SF2">
    <property type="entry name" value="3-OXOACYL-[ACYL-CARRIER-PROTEIN] SYNTHASE-LIKE PROTEIN"/>
    <property type="match status" value="1"/>
</dbReference>
<keyword evidence="2" id="KW-1185">Reference proteome</keyword>
<dbReference type="PIRSF" id="PIRSF012318">
    <property type="entry name" value="UCP012318"/>
    <property type="match status" value="1"/>
</dbReference>
<dbReference type="InterPro" id="IPR011197">
    <property type="entry name" value="UCP012318"/>
</dbReference>
<dbReference type="InterPro" id="IPR007402">
    <property type="entry name" value="DUF455"/>
</dbReference>
<dbReference type="Pfam" id="PF04305">
    <property type="entry name" value="DUF455"/>
    <property type="match status" value="1"/>
</dbReference>
<dbReference type="PANTHER" id="PTHR42782">
    <property type="entry name" value="SI:CH73-314G15.3"/>
    <property type="match status" value="1"/>
</dbReference>
<dbReference type="RefSeq" id="WP_114705682.1">
    <property type="nucleotide sequence ID" value="NZ_QDKL01000001.1"/>
</dbReference>
<protein>
    <submittedName>
        <fullName evidence="1">DUF455 family protein</fullName>
    </submittedName>
</protein>